<dbReference type="AlphaFoldDB" id="A0A841JRW8"/>
<evidence type="ECO:0000256" key="1">
    <source>
        <dbReference type="SAM" id="Phobius"/>
    </source>
</evidence>
<keyword evidence="3" id="KW-1185">Reference proteome</keyword>
<comment type="caution">
    <text evidence="2">The sequence shown here is derived from an EMBL/GenBank/DDBJ whole genome shotgun (WGS) entry which is preliminary data.</text>
</comment>
<feature type="transmembrane region" description="Helical" evidence="1">
    <location>
        <begin position="20"/>
        <end position="40"/>
    </location>
</feature>
<keyword evidence="1" id="KW-0472">Membrane</keyword>
<keyword evidence="1" id="KW-1133">Transmembrane helix</keyword>
<proteinExistence type="predicted"/>
<sequence>MLFSMNLAPQSPKAFPVSYYFMGLRLILLAALIGALLYIVGLPTHRTRRKQTGRRGDG</sequence>
<protein>
    <submittedName>
        <fullName evidence="2">Uncharacterized protein</fullName>
    </submittedName>
</protein>
<dbReference type="Proteomes" id="UP000538666">
    <property type="component" value="Unassembled WGS sequence"/>
</dbReference>
<evidence type="ECO:0000313" key="3">
    <source>
        <dbReference type="Proteomes" id="UP000538666"/>
    </source>
</evidence>
<reference evidence="2 3" key="1">
    <citation type="submission" date="2020-08" db="EMBL/GenBank/DDBJ databases">
        <title>Genomic Encyclopedia of Type Strains, Phase IV (KMG-IV): sequencing the most valuable type-strain genomes for metagenomic binning, comparative biology and taxonomic classification.</title>
        <authorList>
            <person name="Goeker M."/>
        </authorList>
    </citation>
    <scope>NUCLEOTIDE SEQUENCE [LARGE SCALE GENOMIC DNA]</scope>
    <source>
        <strain evidence="2 3">DSM 103733</strain>
    </source>
</reference>
<dbReference type="RefSeq" id="WP_156185903.1">
    <property type="nucleotide sequence ID" value="NZ_JACHEK010000004.1"/>
</dbReference>
<keyword evidence="1" id="KW-0812">Transmembrane</keyword>
<organism evidence="2 3">
    <name type="scientific">Silvibacterium bohemicum</name>
    <dbReference type="NCBI Taxonomy" id="1577686"/>
    <lineage>
        <taxon>Bacteria</taxon>
        <taxon>Pseudomonadati</taxon>
        <taxon>Acidobacteriota</taxon>
        <taxon>Terriglobia</taxon>
        <taxon>Terriglobales</taxon>
        <taxon>Acidobacteriaceae</taxon>
        <taxon>Silvibacterium</taxon>
    </lineage>
</organism>
<name>A0A841JRW8_9BACT</name>
<gene>
    <name evidence="2" type="ORF">HNQ77_002105</name>
</gene>
<evidence type="ECO:0000313" key="2">
    <source>
        <dbReference type="EMBL" id="MBB6144153.1"/>
    </source>
</evidence>
<dbReference type="EMBL" id="JACHEK010000004">
    <property type="protein sequence ID" value="MBB6144153.1"/>
    <property type="molecule type" value="Genomic_DNA"/>
</dbReference>
<accession>A0A841JRW8</accession>